<feature type="compositionally biased region" description="Gly residues" evidence="1">
    <location>
        <begin position="175"/>
        <end position="185"/>
    </location>
</feature>
<gene>
    <name evidence="2" type="ORF">EC973_008205</name>
</gene>
<feature type="region of interest" description="Disordered" evidence="1">
    <location>
        <begin position="173"/>
        <end position="195"/>
    </location>
</feature>
<evidence type="ECO:0000313" key="2">
    <source>
        <dbReference type="EMBL" id="KAF7726910.1"/>
    </source>
</evidence>
<organism evidence="2 3">
    <name type="scientific">Apophysomyces ossiformis</name>
    <dbReference type="NCBI Taxonomy" id="679940"/>
    <lineage>
        <taxon>Eukaryota</taxon>
        <taxon>Fungi</taxon>
        <taxon>Fungi incertae sedis</taxon>
        <taxon>Mucoromycota</taxon>
        <taxon>Mucoromycotina</taxon>
        <taxon>Mucoromycetes</taxon>
        <taxon>Mucorales</taxon>
        <taxon>Mucorineae</taxon>
        <taxon>Mucoraceae</taxon>
        <taxon>Apophysomyces</taxon>
    </lineage>
</organism>
<dbReference type="AlphaFoldDB" id="A0A8H7EPX7"/>
<evidence type="ECO:0000313" key="3">
    <source>
        <dbReference type="Proteomes" id="UP000605846"/>
    </source>
</evidence>
<proteinExistence type="predicted"/>
<protein>
    <submittedName>
        <fullName evidence="2">Uncharacterized protein</fullName>
    </submittedName>
</protein>
<dbReference type="EMBL" id="JABAYA010000069">
    <property type="protein sequence ID" value="KAF7726910.1"/>
    <property type="molecule type" value="Genomic_DNA"/>
</dbReference>
<reference evidence="2" key="1">
    <citation type="submission" date="2020-01" db="EMBL/GenBank/DDBJ databases">
        <title>Genome Sequencing of Three Apophysomyces-Like Fungal Strains Confirms a Novel Fungal Genus in the Mucoromycota with divergent Burkholderia-like Endosymbiotic Bacteria.</title>
        <authorList>
            <person name="Stajich J.E."/>
            <person name="Macias A.M."/>
            <person name="Carter-House D."/>
            <person name="Lovett B."/>
            <person name="Kasson L.R."/>
            <person name="Berry K."/>
            <person name="Grigoriev I."/>
            <person name="Chang Y."/>
            <person name="Spatafora J."/>
            <person name="Kasson M.T."/>
        </authorList>
    </citation>
    <scope>NUCLEOTIDE SEQUENCE</scope>
    <source>
        <strain evidence="2">NRRL A-21654</strain>
    </source>
</reference>
<keyword evidence="3" id="KW-1185">Reference proteome</keyword>
<sequence>MSASAYAIPSASVSPAKDAVKNLRKHVRHLVKDAQHGVVEKNPLLSGGMVYHPSQTSGDTGSGGDAAASPQSPLTYIDLVFQTINELFTGPNPQLKAIEDAINKLVAGKPFASFFGSVGAPIDMLLESTTKTAIQVVNGANELINNAVNGVVNITKAFVDSILRPFFQPSAEFQTGGGTSGGTTTSGGTSTVLSSGLRRRREVAVRLAAKGVKPFVKPIVKLGSKILQKFVNKAKKLASQERLEKLTNAGWKYSQKAKDLMTFVVAQATAGTPNFQPVLDTILNVSQRFISALLVQDPEILGLIWHPSLEGFQKAFEAVIRVLTQRI</sequence>
<dbReference type="Proteomes" id="UP000605846">
    <property type="component" value="Unassembled WGS sequence"/>
</dbReference>
<feature type="region of interest" description="Disordered" evidence="1">
    <location>
        <begin position="49"/>
        <end position="69"/>
    </location>
</feature>
<comment type="caution">
    <text evidence="2">The sequence shown here is derived from an EMBL/GenBank/DDBJ whole genome shotgun (WGS) entry which is preliminary data.</text>
</comment>
<evidence type="ECO:0000256" key="1">
    <source>
        <dbReference type="SAM" id="MobiDB-lite"/>
    </source>
</evidence>
<dbReference type="OrthoDB" id="10456404at2759"/>
<name>A0A8H7EPX7_9FUNG</name>
<accession>A0A8H7EPX7</accession>